<gene>
    <name evidence="2" type="ORF">BE08_37760</name>
</gene>
<dbReference type="EMBL" id="JELY01003560">
    <property type="protein sequence ID" value="KYF47959.1"/>
    <property type="molecule type" value="Genomic_DNA"/>
</dbReference>
<evidence type="ECO:0000256" key="1">
    <source>
        <dbReference type="SAM" id="MobiDB-lite"/>
    </source>
</evidence>
<comment type="caution">
    <text evidence="2">The sequence shown here is derived from an EMBL/GenBank/DDBJ whole genome shotgun (WGS) entry which is preliminary data.</text>
</comment>
<feature type="compositionally biased region" description="Basic and acidic residues" evidence="1">
    <location>
        <begin position="28"/>
        <end position="48"/>
    </location>
</feature>
<organism evidence="2 3">
    <name type="scientific">Sorangium cellulosum</name>
    <name type="common">Polyangium cellulosum</name>
    <dbReference type="NCBI Taxonomy" id="56"/>
    <lineage>
        <taxon>Bacteria</taxon>
        <taxon>Pseudomonadati</taxon>
        <taxon>Myxococcota</taxon>
        <taxon>Polyangia</taxon>
        <taxon>Polyangiales</taxon>
        <taxon>Polyangiaceae</taxon>
        <taxon>Sorangium</taxon>
    </lineage>
</organism>
<dbReference type="AlphaFoldDB" id="A0A150NZZ0"/>
<sequence>MAKAERAEVSAEQLAFDSMSLEVQRLEKALDAAERNTGDERQHDDPKGSTRRTGGKGRRDLSESDLPRRAHRALLS</sequence>
<evidence type="ECO:0000313" key="2">
    <source>
        <dbReference type="EMBL" id="KYF47959.1"/>
    </source>
</evidence>
<protein>
    <submittedName>
        <fullName evidence="2">Uncharacterized protein</fullName>
    </submittedName>
</protein>
<feature type="compositionally biased region" description="Basic and acidic residues" evidence="1">
    <location>
        <begin position="57"/>
        <end position="68"/>
    </location>
</feature>
<dbReference type="Proteomes" id="UP000075420">
    <property type="component" value="Unassembled WGS sequence"/>
</dbReference>
<name>A0A150NZZ0_SORCE</name>
<evidence type="ECO:0000313" key="3">
    <source>
        <dbReference type="Proteomes" id="UP000075420"/>
    </source>
</evidence>
<proteinExistence type="predicted"/>
<reference evidence="2 3" key="1">
    <citation type="submission" date="2014-02" db="EMBL/GenBank/DDBJ databases">
        <title>The small core and large imbalanced accessory genome model reveals a collaborative survival strategy of Sorangium cellulosum strains in nature.</title>
        <authorList>
            <person name="Han K."/>
            <person name="Peng R."/>
            <person name="Blom J."/>
            <person name="Li Y.-Z."/>
        </authorList>
    </citation>
    <scope>NUCLEOTIDE SEQUENCE [LARGE SCALE GENOMIC DNA]</scope>
    <source>
        <strain evidence="2 3">So0157-25</strain>
    </source>
</reference>
<feature type="region of interest" description="Disordered" evidence="1">
    <location>
        <begin position="28"/>
        <end position="76"/>
    </location>
</feature>
<accession>A0A150NZZ0</accession>